<dbReference type="PANTHER" id="PTHR30348">
    <property type="entry name" value="UNCHARACTERIZED PROTEIN YECE"/>
    <property type="match status" value="1"/>
</dbReference>
<reference evidence="1 2" key="1">
    <citation type="submission" date="2018-08" db="EMBL/GenBank/DDBJ databases">
        <title>Genomic Encyclopedia of Type Strains, Phase IV (KMG-IV): sequencing the most valuable type-strain genomes for metagenomic binning, comparative biology and taxonomic classification.</title>
        <authorList>
            <person name="Goeker M."/>
        </authorList>
    </citation>
    <scope>NUCLEOTIDE SEQUENCE [LARGE SCALE GENOMIC DNA]</scope>
    <source>
        <strain evidence="1 2">BW863</strain>
    </source>
</reference>
<gene>
    <name evidence="1" type="ORF">DES32_2377</name>
</gene>
<accession>A0A3D9YUP4</accession>
<evidence type="ECO:0000313" key="2">
    <source>
        <dbReference type="Proteomes" id="UP000256900"/>
    </source>
</evidence>
<keyword evidence="2" id="KW-1185">Reference proteome</keyword>
<proteinExistence type="predicted"/>
<sequence length="299" mass="33631">MAQKAEIRIGISGWTYAPWRGQFFPKGLPRNRELAYASTFFRSIEINGTFYGLQTPSAYRSWAEQVPEDFVFAVKAPRFITHIKRARDIAVPVANFFASGVLALGARLGPVLWQFPPSFHFDRSLMEEFLALLPHDTGAASALARRHDDHLRARAWLKTDAVRPIRHAVEIRHQSFVDQAFVDLLRAHDVALVCADTVAWPRLMDLTSDFVYCRLHGSTELYRSGYDAAALDEWAARIRAWADGNPMHDGDFAAPSSGPLKRRDVFVFFDNTDKLRAPQDALALIKKLGLAPEQGEHAA</sequence>
<dbReference type="OrthoDB" id="9780310at2"/>
<dbReference type="AlphaFoldDB" id="A0A3D9YUP4"/>
<dbReference type="InterPro" id="IPR002763">
    <property type="entry name" value="DUF72"/>
</dbReference>
<dbReference type="InterPro" id="IPR036520">
    <property type="entry name" value="UPF0759_sf"/>
</dbReference>
<organism evidence="1 2">
    <name type="scientific">Methylovirgula ligni</name>
    <dbReference type="NCBI Taxonomy" id="569860"/>
    <lineage>
        <taxon>Bacteria</taxon>
        <taxon>Pseudomonadati</taxon>
        <taxon>Pseudomonadota</taxon>
        <taxon>Alphaproteobacteria</taxon>
        <taxon>Hyphomicrobiales</taxon>
        <taxon>Beijerinckiaceae</taxon>
        <taxon>Methylovirgula</taxon>
    </lineage>
</organism>
<dbReference type="Pfam" id="PF01904">
    <property type="entry name" value="DUF72"/>
    <property type="match status" value="1"/>
</dbReference>
<dbReference type="EMBL" id="QUMO01000003">
    <property type="protein sequence ID" value="REF86326.1"/>
    <property type="molecule type" value="Genomic_DNA"/>
</dbReference>
<dbReference type="SUPFAM" id="SSF117396">
    <property type="entry name" value="TM1631-like"/>
    <property type="match status" value="1"/>
</dbReference>
<name>A0A3D9YUP4_9HYPH</name>
<protein>
    <submittedName>
        <fullName evidence="1">Uncharacterized protein YecE (DUF72 family)</fullName>
    </submittedName>
</protein>
<dbReference type="Gene3D" id="3.20.20.410">
    <property type="entry name" value="Protein of unknown function UPF0759"/>
    <property type="match status" value="1"/>
</dbReference>
<evidence type="ECO:0000313" key="1">
    <source>
        <dbReference type="EMBL" id="REF86326.1"/>
    </source>
</evidence>
<dbReference type="RefSeq" id="WP_115836879.1">
    <property type="nucleotide sequence ID" value="NZ_CP025086.1"/>
</dbReference>
<comment type="caution">
    <text evidence="1">The sequence shown here is derived from an EMBL/GenBank/DDBJ whole genome shotgun (WGS) entry which is preliminary data.</text>
</comment>
<dbReference type="Proteomes" id="UP000256900">
    <property type="component" value="Unassembled WGS sequence"/>
</dbReference>
<dbReference type="PANTHER" id="PTHR30348:SF4">
    <property type="entry name" value="DUF72 DOMAIN-CONTAINING PROTEIN"/>
    <property type="match status" value="1"/>
</dbReference>